<evidence type="ECO:0000313" key="1">
    <source>
        <dbReference type="EMBL" id="VFQ72979.1"/>
    </source>
</evidence>
<sequence>MVPSNQVEAHMILYEPAEASTLTLMKLGGGFSHPRRPRLDRMCCNKAQIFKSSSHYGLTMSTKEYNISKLDH</sequence>
<dbReference type="AlphaFoldDB" id="A0A484L9G3"/>
<evidence type="ECO:0000313" key="2">
    <source>
        <dbReference type="Proteomes" id="UP000595140"/>
    </source>
</evidence>
<reference evidence="1 2" key="1">
    <citation type="submission" date="2018-04" db="EMBL/GenBank/DDBJ databases">
        <authorList>
            <person name="Vogel A."/>
        </authorList>
    </citation>
    <scope>NUCLEOTIDE SEQUENCE [LARGE SCALE GENOMIC DNA]</scope>
</reference>
<proteinExistence type="predicted"/>
<organism evidence="1 2">
    <name type="scientific">Cuscuta campestris</name>
    <dbReference type="NCBI Taxonomy" id="132261"/>
    <lineage>
        <taxon>Eukaryota</taxon>
        <taxon>Viridiplantae</taxon>
        <taxon>Streptophyta</taxon>
        <taxon>Embryophyta</taxon>
        <taxon>Tracheophyta</taxon>
        <taxon>Spermatophyta</taxon>
        <taxon>Magnoliopsida</taxon>
        <taxon>eudicotyledons</taxon>
        <taxon>Gunneridae</taxon>
        <taxon>Pentapetalae</taxon>
        <taxon>asterids</taxon>
        <taxon>lamiids</taxon>
        <taxon>Solanales</taxon>
        <taxon>Convolvulaceae</taxon>
        <taxon>Cuscuteae</taxon>
        <taxon>Cuscuta</taxon>
        <taxon>Cuscuta subgen. Grammica</taxon>
        <taxon>Cuscuta sect. Cleistogrammica</taxon>
    </lineage>
</organism>
<name>A0A484L9G3_9ASTE</name>
<keyword evidence="2" id="KW-1185">Reference proteome</keyword>
<dbReference type="EMBL" id="OOIL02001128">
    <property type="protein sequence ID" value="VFQ72979.1"/>
    <property type="molecule type" value="Genomic_DNA"/>
</dbReference>
<dbReference type="Proteomes" id="UP000595140">
    <property type="component" value="Unassembled WGS sequence"/>
</dbReference>
<accession>A0A484L9G3</accession>
<protein>
    <submittedName>
        <fullName evidence="1">Uncharacterized protein</fullName>
    </submittedName>
</protein>
<gene>
    <name evidence="1" type="ORF">CCAM_LOCUS14755</name>
</gene>